<reference evidence="6 7" key="1">
    <citation type="submission" date="2018-08" db="EMBL/GenBank/DDBJ databases">
        <title>Aphanomyces genome sequencing and annotation.</title>
        <authorList>
            <person name="Minardi D."/>
            <person name="Oidtmann B."/>
            <person name="Van Der Giezen M."/>
            <person name="Studholme D.J."/>
        </authorList>
    </citation>
    <scope>NUCLEOTIDE SEQUENCE [LARGE SCALE GENOMIC DNA]</scope>
    <source>
        <strain evidence="6 7">Si</strain>
    </source>
</reference>
<dbReference type="GO" id="GO:0008173">
    <property type="term" value="F:RNA methyltransferase activity"/>
    <property type="evidence" value="ECO:0007669"/>
    <property type="project" value="UniProtKB-ARBA"/>
</dbReference>
<evidence type="ECO:0000256" key="4">
    <source>
        <dbReference type="SAM" id="MobiDB-lite"/>
    </source>
</evidence>
<dbReference type="InterPro" id="IPR029063">
    <property type="entry name" value="SAM-dependent_MTases_sf"/>
</dbReference>
<dbReference type="PANTHER" id="PTHR22809:SF5">
    <property type="entry name" value="TRNA N(3)-METHYLCYTIDINE METHYLTRANSFERASE METTL6"/>
    <property type="match status" value="1"/>
</dbReference>
<protein>
    <recommendedName>
        <fullName evidence="5">Methyltransferase type 12 domain-containing protein</fullName>
    </recommendedName>
</protein>
<feature type="domain" description="Methyltransferase type 12" evidence="5">
    <location>
        <begin position="150"/>
        <end position="249"/>
    </location>
</feature>
<evidence type="ECO:0000313" key="6">
    <source>
        <dbReference type="EMBL" id="RHY49900.1"/>
    </source>
</evidence>
<evidence type="ECO:0000256" key="1">
    <source>
        <dbReference type="ARBA" id="ARBA00009725"/>
    </source>
</evidence>
<dbReference type="InterPro" id="IPR013217">
    <property type="entry name" value="Methyltransf_12"/>
</dbReference>
<dbReference type="GO" id="GO:0008757">
    <property type="term" value="F:S-adenosylmethionine-dependent methyltransferase activity"/>
    <property type="evidence" value="ECO:0007669"/>
    <property type="project" value="UniProtKB-ARBA"/>
</dbReference>
<sequence length="339" mass="38728">MNILEPRNTIRTPKPRRGREPINDADSGHVKVIGKRDIIMADMNKKIEEIVVKAAGVAIIDDEGMLVADDEWTEEREELAKSLLDQDKKLVAPFWQIGKYEKEAAKSWDLFYKRNSTNFYKDRHYLHVVFPDLAPKDSDSADEVHTHTSLGCGVGNAALPLLEVNPRLHVVAIDFADKAVELFRCQPLFDPSRCHVSVCDITKDPLPAIIDAEHGVNFALFMFCLSALHPDKMQAAVQKIADAVKPGGKVYETQHDMDTFSYHIAQLRFKPGHKLSDNFYVRQDNTRAYYFTTDEVRDLFAAAGLIERENEYIRRQYANRSQGVVRFRVWIHAVFEKPV</sequence>
<evidence type="ECO:0000256" key="2">
    <source>
        <dbReference type="ARBA" id="ARBA00022603"/>
    </source>
</evidence>
<dbReference type="Pfam" id="PF08242">
    <property type="entry name" value="Methyltransf_12"/>
    <property type="match status" value="1"/>
</dbReference>
<dbReference type="Gene3D" id="3.40.50.150">
    <property type="entry name" value="Vaccinia Virus protein VP39"/>
    <property type="match status" value="1"/>
</dbReference>
<dbReference type="CDD" id="cd02440">
    <property type="entry name" value="AdoMet_MTases"/>
    <property type="match status" value="1"/>
</dbReference>
<evidence type="ECO:0000259" key="5">
    <source>
        <dbReference type="Pfam" id="PF08242"/>
    </source>
</evidence>
<accession>A0A3R6ZDR6</accession>
<comment type="caution">
    <text evidence="6">The sequence shown here is derived from an EMBL/GenBank/DDBJ whole genome shotgun (WGS) entry which is preliminary data.</text>
</comment>
<name>A0A3R6ZDR6_APHAT</name>
<evidence type="ECO:0000256" key="3">
    <source>
        <dbReference type="ARBA" id="ARBA00022679"/>
    </source>
</evidence>
<comment type="similarity">
    <text evidence="1">Belongs to the methyltransferase superfamily. METL family.</text>
</comment>
<keyword evidence="3" id="KW-0808">Transferase</keyword>
<feature type="region of interest" description="Disordered" evidence="4">
    <location>
        <begin position="1"/>
        <end position="26"/>
    </location>
</feature>
<dbReference type="GO" id="GO:0032259">
    <property type="term" value="P:methylation"/>
    <property type="evidence" value="ECO:0007669"/>
    <property type="project" value="UniProtKB-KW"/>
</dbReference>
<organism evidence="6 7">
    <name type="scientific">Aphanomyces astaci</name>
    <name type="common">Crayfish plague agent</name>
    <dbReference type="NCBI Taxonomy" id="112090"/>
    <lineage>
        <taxon>Eukaryota</taxon>
        <taxon>Sar</taxon>
        <taxon>Stramenopiles</taxon>
        <taxon>Oomycota</taxon>
        <taxon>Saprolegniomycetes</taxon>
        <taxon>Saprolegniales</taxon>
        <taxon>Verrucalvaceae</taxon>
        <taxon>Aphanomyces</taxon>
    </lineage>
</organism>
<dbReference type="EMBL" id="QUTB01006458">
    <property type="protein sequence ID" value="RHY49900.1"/>
    <property type="molecule type" value="Genomic_DNA"/>
</dbReference>
<dbReference type="Proteomes" id="UP000283543">
    <property type="component" value="Unassembled WGS sequence"/>
</dbReference>
<dbReference type="SUPFAM" id="SSF53335">
    <property type="entry name" value="S-adenosyl-L-methionine-dependent methyltransferases"/>
    <property type="match status" value="1"/>
</dbReference>
<dbReference type="PANTHER" id="PTHR22809">
    <property type="entry name" value="METHYLTRANSFERASE-RELATED"/>
    <property type="match status" value="1"/>
</dbReference>
<evidence type="ECO:0000313" key="7">
    <source>
        <dbReference type="Proteomes" id="UP000283543"/>
    </source>
</evidence>
<proteinExistence type="inferred from homology"/>
<dbReference type="InterPro" id="IPR026113">
    <property type="entry name" value="METTL2/6/8-like"/>
</dbReference>
<keyword evidence="2" id="KW-0489">Methyltransferase</keyword>
<dbReference type="VEuPathDB" id="FungiDB:H257_01422"/>
<dbReference type="AlphaFoldDB" id="A0A3R6ZDR6"/>
<gene>
    <name evidence="6" type="ORF">DYB34_009233</name>
</gene>